<evidence type="ECO:0000313" key="2">
    <source>
        <dbReference type="EMBL" id="QWC16584.1"/>
    </source>
</evidence>
<keyword evidence="3" id="KW-1185">Reference proteome</keyword>
<dbReference type="Proteomes" id="UP000679335">
    <property type="component" value="Chromosome"/>
</dbReference>
<organism evidence="2 3">
    <name type="scientific">Cellulomonas dongxiuzhuiae</name>
    <dbReference type="NCBI Taxonomy" id="2819979"/>
    <lineage>
        <taxon>Bacteria</taxon>
        <taxon>Bacillati</taxon>
        <taxon>Actinomycetota</taxon>
        <taxon>Actinomycetes</taxon>
        <taxon>Micrococcales</taxon>
        <taxon>Cellulomonadaceae</taxon>
        <taxon>Cellulomonas</taxon>
    </lineage>
</organism>
<name>A0ABX8GKF3_9CELL</name>
<sequence>MTEQCVASDGLINPALFPAKSADLDPAAITRSASSMRTMGQAVEDRTTTVSTTWGRLPACYRAPEQEAVYTVMSPAVTSATSLRTRFADAARHLDTYAGALEAIKPRLADLERRAAAFRKRVVGGVWVDASAAANASFWDHLGGIGDYIPGVTERRVKVSWKEDQDSVDENTRLLGEYAQILSDVSAAVAACANGINGLNTNVCTVPVETIPAAAFTAGETPMPWGSPVVEDRNCRESVGNGAYTFGRDLVQGAGQLIVGYNPANGDWFSGDAYGQAWGGLGDLVGSIVVLASPVGWVAAGMAATGNNDNGFSEWMYDRAVTVRNAGGALVGWDPNAKDGWHAWKEDGLAAGTSAVLSVGTFFIPGAGQVGAGLKAGSVGARVARVSGAVSEFAVQGGSWVVKGGVKVVTGLRTAFKFDLDGFGGGFGPQVAVAGAGAGVRVNPFAGLLNAMTEGPSTSAGTAGRTPVRDAFFGPREAPVDGPRVEAPRADVPGGSRGQVLDTPRVDGSGGGARPEAPDGPRAEVPAVRDPLDGGADRTPVRDPQGPEPLGGQPEVGPGAGDDLPAELQGVDLSDAASVERVLDEMVDQAADVSDSAAFDKLAAEKIAMFERLAARQDEGSFLRQLFNGSKFNWENYHRYEYREVLVEVADPGPPPTAQRFRVDSYSPGDEIVSRKLTQLAQVQERTALSYIDELVRKYNPDNADLKVLGTDRNVAQFGARAGEIVDGPLDGLMVLEIPVQHGEIPTAVLKHAALNDVVIRDVTGRVYRHAGVDAGKVE</sequence>
<feature type="region of interest" description="Disordered" evidence="1">
    <location>
        <begin position="455"/>
        <end position="567"/>
    </location>
</feature>
<evidence type="ECO:0000256" key="1">
    <source>
        <dbReference type="SAM" id="MobiDB-lite"/>
    </source>
</evidence>
<dbReference type="EMBL" id="CP076023">
    <property type="protein sequence ID" value="QWC16584.1"/>
    <property type="molecule type" value="Genomic_DNA"/>
</dbReference>
<evidence type="ECO:0008006" key="4">
    <source>
        <dbReference type="Google" id="ProtNLM"/>
    </source>
</evidence>
<feature type="compositionally biased region" description="Basic and acidic residues" evidence="1">
    <location>
        <begin position="530"/>
        <end position="541"/>
    </location>
</feature>
<evidence type="ECO:0000313" key="3">
    <source>
        <dbReference type="Proteomes" id="UP000679335"/>
    </source>
</evidence>
<protein>
    <recommendedName>
        <fullName evidence="4">WXG100 family type VII secretion target</fullName>
    </recommendedName>
</protein>
<dbReference type="RefSeq" id="WP_208197148.1">
    <property type="nucleotide sequence ID" value="NZ_CP076023.1"/>
</dbReference>
<proteinExistence type="predicted"/>
<gene>
    <name evidence="2" type="ORF">KKR89_02645</name>
</gene>
<feature type="compositionally biased region" description="Low complexity" evidence="1">
    <location>
        <begin position="548"/>
        <end position="557"/>
    </location>
</feature>
<reference evidence="2 3" key="1">
    <citation type="submission" date="2021-05" db="EMBL/GenBank/DDBJ databases">
        <title>Novel species in genus Cellulomonas.</title>
        <authorList>
            <person name="Zhang G."/>
        </authorList>
    </citation>
    <scope>NUCLEOTIDE SEQUENCE [LARGE SCALE GENOMIC DNA]</scope>
    <source>
        <strain evidence="3">zg-ZUI157</strain>
    </source>
</reference>
<accession>A0ABX8GKF3</accession>